<dbReference type="AlphaFoldDB" id="A0A0R3WRI4"/>
<dbReference type="STRING" id="6205.A0A0R3WRI4"/>
<organism evidence="3">
    <name type="scientific">Hydatigena taeniaeformis</name>
    <name type="common">Feline tapeworm</name>
    <name type="synonym">Taenia taeniaeformis</name>
    <dbReference type="NCBI Taxonomy" id="6205"/>
    <lineage>
        <taxon>Eukaryota</taxon>
        <taxon>Metazoa</taxon>
        <taxon>Spiralia</taxon>
        <taxon>Lophotrochozoa</taxon>
        <taxon>Platyhelminthes</taxon>
        <taxon>Cestoda</taxon>
        <taxon>Eucestoda</taxon>
        <taxon>Cyclophyllidea</taxon>
        <taxon>Taeniidae</taxon>
        <taxon>Hydatigera</taxon>
    </lineage>
</organism>
<reference evidence="1 2" key="2">
    <citation type="submission" date="2018-11" db="EMBL/GenBank/DDBJ databases">
        <authorList>
            <consortium name="Pathogen Informatics"/>
        </authorList>
    </citation>
    <scope>NUCLEOTIDE SEQUENCE [LARGE SCALE GENOMIC DNA]</scope>
</reference>
<protein>
    <submittedName>
        <fullName evidence="3">tRNA exportin</fullName>
    </submittedName>
</protein>
<proteinExistence type="predicted"/>
<sequence>MQLSFLLQNSEDENIKRILLPKIRHLTLGLLSNHRLPIRQLAVSIYTTCVSFMHPENQAKILGNAIDTLDLDISTRMDEIANNITSGKPKLSQYLVESLTILSAEITNVSPFMTKKCHLKEFNSSLSQTNHTCDLII</sequence>
<evidence type="ECO:0000313" key="1">
    <source>
        <dbReference type="EMBL" id="VDM22465.1"/>
    </source>
</evidence>
<dbReference type="Proteomes" id="UP000274429">
    <property type="component" value="Unassembled WGS sequence"/>
</dbReference>
<dbReference type="WBParaSite" id="TTAC_0000337401-mRNA-1">
    <property type="protein sequence ID" value="TTAC_0000337401-mRNA-1"/>
    <property type="gene ID" value="TTAC_0000337401"/>
</dbReference>
<accession>A0A0R3WRI4</accession>
<evidence type="ECO:0000313" key="2">
    <source>
        <dbReference type="Proteomes" id="UP000274429"/>
    </source>
</evidence>
<dbReference type="EMBL" id="UYWX01002304">
    <property type="protein sequence ID" value="VDM22465.1"/>
    <property type="molecule type" value="Genomic_DNA"/>
</dbReference>
<keyword evidence="2" id="KW-1185">Reference proteome</keyword>
<gene>
    <name evidence="1" type="ORF">TTAC_LOCUS3359</name>
</gene>
<name>A0A0R3WRI4_HYDTA</name>
<evidence type="ECO:0000313" key="3">
    <source>
        <dbReference type="WBParaSite" id="TTAC_0000337401-mRNA-1"/>
    </source>
</evidence>
<reference evidence="3" key="1">
    <citation type="submission" date="2017-02" db="UniProtKB">
        <authorList>
            <consortium name="WormBaseParasite"/>
        </authorList>
    </citation>
    <scope>IDENTIFICATION</scope>
</reference>